<dbReference type="OrthoDB" id="2335338at2759"/>
<dbReference type="SMART" id="SM00028">
    <property type="entry name" value="TPR"/>
    <property type="match status" value="8"/>
</dbReference>
<dbReference type="InterPro" id="IPR019734">
    <property type="entry name" value="TPR_rpt"/>
</dbReference>
<protein>
    <submittedName>
        <fullName evidence="3">Tetratricopeptide repeat (TPR)-containing protein</fullName>
    </submittedName>
</protein>
<organism evidence="3 4">
    <name type="scientific">Striga hermonthica</name>
    <name type="common">Purple witchweed</name>
    <name type="synonym">Buchnera hermonthica</name>
    <dbReference type="NCBI Taxonomy" id="68872"/>
    <lineage>
        <taxon>Eukaryota</taxon>
        <taxon>Viridiplantae</taxon>
        <taxon>Streptophyta</taxon>
        <taxon>Embryophyta</taxon>
        <taxon>Tracheophyta</taxon>
        <taxon>Spermatophyta</taxon>
        <taxon>Magnoliopsida</taxon>
        <taxon>eudicotyledons</taxon>
        <taxon>Gunneridae</taxon>
        <taxon>Pentapetalae</taxon>
        <taxon>asterids</taxon>
        <taxon>lamiids</taxon>
        <taxon>Lamiales</taxon>
        <taxon>Orobanchaceae</taxon>
        <taxon>Buchnereae</taxon>
        <taxon>Striga</taxon>
    </lineage>
</organism>
<dbReference type="PANTHER" id="PTHR46050:SF7">
    <property type="entry name" value="TETRATRICOPEPTIDE REPEAT (TPR)-LIKE SUPERFAMILY PROTEIN"/>
    <property type="match status" value="1"/>
</dbReference>
<feature type="compositionally biased region" description="Polar residues" evidence="2">
    <location>
        <begin position="32"/>
        <end position="42"/>
    </location>
</feature>
<dbReference type="InterPro" id="IPR044534">
    <property type="entry name" value="TTL1-4"/>
</dbReference>
<dbReference type="GO" id="GO:0005737">
    <property type="term" value="C:cytoplasm"/>
    <property type="evidence" value="ECO:0007669"/>
    <property type="project" value="TreeGrafter"/>
</dbReference>
<dbReference type="AlphaFoldDB" id="A0A9N7ND36"/>
<feature type="compositionally biased region" description="Polar residues" evidence="2">
    <location>
        <begin position="73"/>
        <end position="86"/>
    </location>
</feature>
<evidence type="ECO:0000256" key="1">
    <source>
        <dbReference type="PROSITE-ProRule" id="PRU00339"/>
    </source>
</evidence>
<evidence type="ECO:0000313" key="4">
    <source>
        <dbReference type="Proteomes" id="UP001153555"/>
    </source>
</evidence>
<dbReference type="Pfam" id="PF13414">
    <property type="entry name" value="TPR_11"/>
    <property type="match status" value="1"/>
</dbReference>
<comment type="caution">
    <text evidence="3">The sequence shown here is derived from an EMBL/GenBank/DDBJ whole genome shotgun (WGS) entry which is preliminary data.</text>
</comment>
<evidence type="ECO:0000313" key="3">
    <source>
        <dbReference type="EMBL" id="CAA0831845.1"/>
    </source>
</evidence>
<name>A0A9N7ND36_STRHE</name>
<dbReference type="SUPFAM" id="SSF48452">
    <property type="entry name" value="TPR-like"/>
    <property type="match status" value="2"/>
</dbReference>
<dbReference type="PROSITE" id="PS50005">
    <property type="entry name" value="TPR"/>
    <property type="match status" value="1"/>
</dbReference>
<keyword evidence="1" id="KW-0802">TPR repeat</keyword>
<reference evidence="3" key="1">
    <citation type="submission" date="2019-12" db="EMBL/GenBank/DDBJ databases">
        <authorList>
            <person name="Scholes J."/>
        </authorList>
    </citation>
    <scope>NUCLEOTIDE SEQUENCE</scope>
</reference>
<feature type="region of interest" description="Disordered" evidence="2">
    <location>
        <begin position="1"/>
        <end position="86"/>
    </location>
</feature>
<feature type="compositionally biased region" description="Basic and acidic residues" evidence="2">
    <location>
        <begin position="43"/>
        <end position="57"/>
    </location>
</feature>
<dbReference type="Proteomes" id="UP001153555">
    <property type="component" value="Unassembled WGS sequence"/>
</dbReference>
<accession>A0A9N7ND36</accession>
<proteinExistence type="predicted"/>
<dbReference type="Gene3D" id="1.25.40.10">
    <property type="entry name" value="Tetratricopeptide repeat domain"/>
    <property type="match status" value="1"/>
</dbReference>
<dbReference type="InterPro" id="IPR011990">
    <property type="entry name" value="TPR-like_helical_dom_sf"/>
</dbReference>
<sequence>MAEISPEKKSGCGLLSAVFGGRGLWPRKPDNSARNPTPSAHKTQTDEQDQKQGDRIIARPGPNHSKSPPVYYNQHQGPHAYNQTQPKNEMGYVQGRKLPQAALGLSGELDGMIADHQKSKGAGNLVRASSGNVMLFSNLGNLRGPGSSDTYTKEVHGQILGNEDYKNGRFAEAVALYDAAISIDPNKASYRSNKSAALTALGKLLEAAFECREAIRIDPFYHRAHNRLATLYVRLGEPEKAMYHFKQAGSDADPDAMNKAKKVQFHLHKCTEAKSHRDWNALLKETEFSIAAGADSAPLILALKAEALLKLNRHQDAIDAIANGPNFDIDECMKFFGPIGSASLLVIRAQLDMIEGRFDDAITAVQRASRLDPNNREANAVLHKTRAVATARANGNDLFKASRFQEACNAYGEGLNHDQYNAVLLCNRAACRSKLSQYEKAVEDCNSALNVRPSYTKARLRRADCNAKMEKWTACLQDCEVLMRENPEDEEVCRMMNEAKQQLLLR</sequence>
<dbReference type="EMBL" id="CACSLK010027833">
    <property type="protein sequence ID" value="CAA0831845.1"/>
    <property type="molecule type" value="Genomic_DNA"/>
</dbReference>
<dbReference type="PANTHER" id="PTHR46050">
    <property type="entry name" value="TPR REPEAT-CONTAINING THIOREDOXIN"/>
    <property type="match status" value="1"/>
</dbReference>
<keyword evidence="4" id="KW-1185">Reference proteome</keyword>
<evidence type="ECO:0000256" key="2">
    <source>
        <dbReference type="SAM" id="MobiDB-lite"/>
    </source>
</evidence>
<feature type="repeat" description="TPR" evidence="1">
    <location>
        <begin position="342"/>
        <end position="375"/>
    </location>
</feature>
<gene>
    <name evidence="3" type="ORF">SHERM_27157</name>
</gene>
<feature type="compositionally biased region" description="Basic and acidic residues" evidence="2">
    <location>
        <begin position="1"/>
        <end position="10"/>
    </location>
</feature>